<dbReference type="GO" id="GO:0003887">
    <property type="term" value="F:DNA-directed DNA polymerase activity"/>
    <property type="evidence" value="ECO:0007669"/>
    <property type="project" value="InterPro"/>
</dbReference>
<keyword evidence="2" id="KW-0614">Plasmid</keyword>
<feature type="domain" description="Initiator Rep protein WH1" evidence="1">
    <location>
        <begin position="17"/>
        <end position="170"/>
    </location>
</feature>
<name>A0A0H5QJN1_9ZZZZ</name>
<reference evidence="2" key="1">
    <citation type="submission" date="2015-06" db="EMBL/GenBank/DDBJ databases">
        <authorList>
            <person name="Joergensen T."/>
        </authorList>
    </citation>
    <scope>NUCLEOTIDE SEQUENCE</scope>
    <source>
        <plasmid evidence="2">pRGFK0881</plasmid>
    </source>
</reference>
<reference evidence="2" key="2">
    <citation type="submission" date="2015-07" db="EMBL/GenBank/DDBJ databases">
        <title>Plasmids, circular viruses and viroids from rat gut.</title>
        <authorList>
            <person name="Jorgensen T.J."/>
            <person name="Hansen M.A."/>
            <person name="Xu Z."/>
            <person name="Tabak M.A."/>
            <person name="Sorensen S.J."/>
            <person name="Hansen L.H."/>
        </authorList>
    </citation>
    <scope>NUCLEOTIDE SEQUENCE</scope>
    <source>
        <plasmid evidence="2">pRGFK0881</plasmid>
    </source>
</reference>
<dbReference type="GO" id="GO:0006270">
    <property type="term" value="P:DNA replication initiation"/>
    <property type="evidence" value="ECO:0007669"/>
    <property type="project" value="InterPro"/>
</dbReference>
<dbReference type="AlphaFoldDB" id="A0A0H5QJN1"/>
<geneLocation type="plasmid" evidence="2">
    <name>pRGFK0881</name>
</geneLocation>
<dbReference type="InterPro" id="IPR000525">
    <property type="entry name" value="Initiator_Rep_WH1"/>
</dbReference>
<sequence>MNKDEKTELSKKREYLVIKGNELIQKNRFELSLTEQKTVAYICSMIKPIDIKDSITGVPYQLEYEFNIRDYCKVCGIDYDAGKNYADVKSILKHLRDRSMWLTMPDGSESLVGWLAKVNTYTKSGIVKIRIDEDLVPYLYELKERFTQYQLYNILAMKSAFSVRIYELMKSYEYQKNKIFDLEELKQLLGVENVKSYKEFAPFRQKVLEVAEREINELTDINISYETIKKGTKVVKINFSIKLKSPIDRAIAGATANDRLNNTAKN</sequence>
<protein>
    <recommendedName>
        <fullName evidence="1">Initiator Rep protein WH1 domain-containing protein</fullName>
    </recommendedName>
</protein>
<dbReference type="Gene3D" id="1.10.10.10">
    <property type="entry name" value="Winged helix-like DNA-binding domain superfamily/Winged helix DNA-binding domain"/>
    <property type="match status" value="2"/>
</dbReference>
<organism evidence="2">
    <name type="scientific">uncultured prokaryote</name>
    <dbReference type="NCBI Taxonomy" id="198431"/>
    <lineage>
        <taxon>unclassified sequences</taxon>
        <taxon>environmental samples</taxon>
    </lineage>
</organism>
<dbReference type="InterPro" id="IPR036390">
    <property type="entry name" value="WH_DNA-bd_sf"/>
</dbReference>
<dbReference type="SUPFAM" id="SSF46785">
    <property type="entry name" value="Winged helix' DNA-binding domain"/>
    <property type="match status" value="2"/>
</dbReference>
<evidence type="ECO:0000259" key="1">
    <source>
        <dbReference type="Pfam" id="PF01051"/>
    </source>
</evidence>
<dbReference type="Pfam" id="PF01051">
    <property type="entry name" value="Rep3_N"/>
    <property type="match status" value="1"/>
</dbReference>
<dbReference type="Pfam" id="PF21205">
    <property type="entry name" value="Rep3_C"/>
    <property type="match status" value="1"/>
</dbReference>
<dbReference type="InterPro" id="IPR036388">
    <property type="entry name" value="WH-like_DNA-bd_sf"/>
</dbReference>
<evidence type="ECO:0000313" key="2">
    <source>
        <dbReference type="EMBL" id="CRY96032.1"/>
    </source>
</evidence>
<accession>A0A0H5QJN1</accession>
<dbReference type="EMBL" id="LN853483">
    <property type="protein sequence ID" value="CRY96032.1"/>
    <property type="molecule type" value="Genomic_DNA"/>
</dbReference>
<proteinExistence type="predicted"/>